<dbReference type="Pfam" id="PF12900">
    <property type="entry name" value="Pyridox_ox_2"/>
    <property type="match status" value="1"/>
</dbReference>
<dbReference type="STRING" id="675635.Psed_4798"/>
<protein>
    <submittedName>
        <fullName evidence="2">Pyridoxamine 5'-phosphate oxidase-related FMN-binding protein</fullName>
    </submittedName>
</protein>
<dbReference type="eggNOG" id="COG3467">
    <property type="taxonomic scope" value="Bacteria"/>
</dbReference>
<sequence length="246" mass="25791">MSASSSTPPSHVPPSQVPPSQVPLSSTPRSTLGRLSERARTDRADLYAVLDAGLVCHLGIVLDGAPVVLPTGYGRDGDTLYLHGSTGASTLRAAATGIPVCVTVTHLDGVVYARSVFHHSMNYRSAVVHGTARLVTDEQQRLDGLRALVEQLAPGSWTHARLPDRKELAATTVLALDLAEASVKVRTGPPGDDAEDVANPAYWAGVLPVRMVWGEAEPAPDLAPGTPTPDHVSARPRPGVHAAHEG</sequence>
<dbReference type="SUPFAM" id="SSF50475">
    <property type="entry name" value="FMN-binding split barrel"/>
    <property type="match status" value="1"/>
</dbReference>
<evidence type="ECO:0000313" key="2">
    <source>
        <dbReference type="EMBL" id="AEA26944.1"/>
    </source>
</evidence>
<dbReference type="Proteomes" id="UP000007809">
    <property type="component" value="Chromosome"/>
</dbReference>
<keyword evidence="3" id="KW-1185">Reference proteome</keyword>
<dbReference type="AlphaFoldDB" id="F4D1N2"/>
<dbReference type="Gene3D" id="2.30.110.10">
    <property type="entry name" value="Electron Transport, Fmn-binding Protein, Chain A"/>
    <property type="match status" value="1"/>
</dbReference>
<organism evidence="2 3">
    <name type="scientific">Pseudonocardia dioxanivorans (strain ATCC 55486 / DSM 44775 / JCM 13855 / CB1190)</name>
    <dbReference type="NCBI Taxonomy" id="675635"/>
    <lineage>
        <taxon>Bacteria</taxon>
        <taxon>Bacillati</taxon>
        <taxon>Actinomycetota</taxon>
        <taxon>Actinomycetes</taxon>
        <taxon>Pseudonocardiales</taxon>
        <taxon>Pseudonocardiaceae</taxon>
        <taxon>Pseudonocardia</taxon>
    </lineage>
</organism>
<reference evidence="2 3" key="1">
    <citation type="journal article" date="2011" name="J. Bacteriol.">
        <title>Genome sequence of the 1,4-dioxane-degrading Pseudonocardia dioxanivorans strain CB1190.</title>
        <authorList>
            <person name="Sales C.M."/>
            <person name="Mahendra S."/>
            <person name="Grostern A."/>
            <person name="Parales R.E."/>
            <person name="Goodwin L.A."/>
            <person name="Woyke T."/>
            <person name="Nolan M."/>
            <person name="Lapidus A."/>
            <person name="Chertkov O."/>
            <person name="Ovchinnikova G."/>
            <person name="Sczyrba A."/>
            <person name="Alvarez-Cohen L."/>
        </authorList>
    </citation>
    <scope>NUCLEOTIDE SEQUENCE [LARGE SCALE GENOMIC DNA]</scope>
    <source>
        <strain evidence="3">ATCC 55486 / DSM 44775 / JCM 13855 / CB1190</strain>
    </source>
</reference>
<feature type="region of interest" description="Disordered" evidence="1">
    <location>
        <begin position="218"/>
        <end position="246"/>
    </location>
</feature>
<name>F4D1N2_PSEUX</name>
<feature type="compositionally biased region" description="Pro residues" evidence="1">
    <location>
        <begin position="10"/>
        <end position="21"/>
    </location>
</feature>
<dbReference type="PANTHER" id="PTHR34071:SF2">
    <property type="entry name" value="FLAVIN-NUCLEOTIDE-BINDING PROTEIN"/>
    <property type="match status" value="1"/>
</dbReference>
<dbReference type="HOGENOM" id="CLU_067890_0_1_11"/>
<dbReference type="KEGG" id="pdx:Psed_4798"/>
<accession>F4D1N2</accession>
<proteinExistence type="predicted"/>
<feature type="region of interest" description="Disordered" evidence="1">
    <location>
        <begin position="1"/>
        <end position="36"/>
    </location>
</feature>
<dbReference type="InterPro" id="IPR012349">
    <property type="entry name" value="Split_barrel_FMN-bd"/>
</dbReference>
<dbReference type="InterPro" id="IPR024747">
    <property type="entry name" value="Pyridox_Oxase-rel"/>
</dbReference>
<dbReference type="EMBL" id="CP002593">
    <property type="protein sequence ID" value="AEA26944.1"/>
    <property type="molecule type" value="Genomic_DNA"/>
</dbReference>
<dbReference type="PANTHER" id="PTHR34071">
    <property type="entry name" value="5-NITROIMIDAZOLE ANTIBIOTICS RESISTANCE PROTEIN, NIMA-FAMILY-RELATED PROTEIN-RELATED"/>
    <property type="match status" value="1"/>
</dbReference>
<evidence type="ECO:0000256" key="1">
    <source>
        <dbReference type="SAM" id="MobiDB-lite"/>
    </source>
</evidence>
<gene>
    <name evidence="2" type="ordered locus">Psed_4798</name>
</gene>
<evidence type="ECO:0000313" key="3">
    <source>
        <dbReference type="Proteomes" id="UP000007809"/>
    </source>
</evidence>